<dbReference type="Proteomes" id="UP000823941">
    <property type="component" value="Chromosome 29"/>
</dbReference>
<keyword evidence="1" id="KW-0732">Signal</keyword>
<feature type="chain" id="PRO_5047480581" evidence="1">
    <location>
        <begin position="30"/>
        <end position="216"/>
    </location>
</feature>
<protein>
    <submittedName>
        <fullName evidence="2">Uncharacterized protein</fullName>
    </submittedName>
</protein>
<reference evidence="2 3" key="1">
    <citation type="submission" date="2021-06" db="EMBL/GenBank/DDBJ databases">
        <title>A haploid diamondback moth (Plutella xylostella L.) genome assembly resolves 31 chromosomes and identifies a diamide resistance mutation.</title>
        <authorList>
            <person name="Ward C.M."/>
            <person name="Perry K.D."/>
            <person name="Baker G."/>
            <person name="Powis K."/>
            <person name="Heckel D.G."/>
            <person name="Baxter S.W."/>
        </authorList>
    </citation>
    <scope>NUCLEOTIDE SEQUENCE [LARGE SCALE GENOMIC DNA]</scope>
    <source>
        <strain evidence="2 3">LV</strain>
        <tissue evidence="2">Single pupa</tissue>
    </source>
</reference>
<name>A0ABQ7PT19_PLUXY</name>
<dbReference type="EMBL" id="JAHIBW010000029">
    <property type="protein sequence ID" value="KAG7296110.1"/>
    <property type="molecule type" value="Genomic_DNA"/>
</dbReference>
<comment type="caution">
    <text evidence="2">The sequence shown here is derived from an EMBL/GenBank/DDBJ whole genome shotgun (WGS) entry which is preliminary data.</text>
</comment>
<evidence type="ECO:0000256" key="1">
    <source>
        <dbReference type="SAM" id="SignalP"/>
    </source>
</evidence>
<feature type="signal peptide" evidence="1">
    <location>
        <begin position="1"/>
        <end position="29"/>
    </location>
</feature>
<organism evidence="2 3">
    <name type="scientific">Plutella xylostella</name>
    <name type="common">Diamondback moth</name>
    <name type="synonym">Plutella maculipennis</name>
    <dbReference type="NCBI Taxonomy" id="51655"/>
    <lineage>
        <taxon>Eukaryota</taxon>
        <taxon>Metazoa</taxon>
        <taxon>Ecdysozoa</taxon>
        <taxon>Arthropoda</taxon>
        <taxon>Hexapoda</taxon>
        <taxon>Insecta</taxon>
        <taxon>Pterygota</taxon>
        <taxon>Neoptera</taxon>
        <taxon>Endopterygota</taxon>
        <taxon>Lepidoptera</taxon>
        <taxon>Glossata</taxon>
        <taxon>Ditrysia</taxon>
        <taxon>Yponomeutoidea</taxon>
        <taxon>Plutellidae</taxon>
        <taxon>Plutella</taxon>
    </lineage>
</organism>
<evidence type="ECO:0000313" key="3">
    <source>
        <dbReference type="Proteomes" id="UP000823941"/>
    </source>
</evidence>
<proteinExistence type="predicted"/>
<keyword evidence="3" id="KW-1185">Reference proteome</keyword>
<gene>
    <name evidence="2" type="ORF">JYU34_021206</name>
</gene>
<sequence length="216" mass="23193">MHIISRSLTEEPTMFKLLVLACAVAACAADPKPEPGALLSGAYYTSPYLATSYAARPLLAAGYSAPLYPGYGYSGYPGYSGYVAPAAHFIKKRSAPLLPYAASYIAPTTYSTYAYSAPASYSYSYSAPHYTSTYAAPIVASAPVAAPVAYSHFIKKRSAPIALPLATSYIAPAAISHQSRIDYKTYPYYSYGAPFAYAGPYAAPYAYSAYPYFYKK</sequence>
<evidence type="ECO:0000313" key="2">
    <source>
        <dbReference type="EMBL" id="KAG7296110.1"/>
    </source>
</evidence>
<accession>A0ABQ7PT19</accession>
<dbReference type="PROSITE" id="PS51257">
    <property type="entry name" value="PROKAR_LIPOPROTEIN"/>
    <property type="match status" value="1"/>
</dbReference>